<organism evidence="1 2">
    <name type="scientific">Dermacentor silvarum</name>
    <name type="common">Tick</name>
    <dbReference type="NCBI Taxonomy" id="543639"/>
    <lineage>
        <taxon>Eukaryota</taxon>
        <taxon>Metazoa</taxon>
        <taxon>Ecdysozoa</taxon>
        <taxon>Arthropoda</taxon>
        <taxon>Chelicerata</taxon>
        <taxon>Arachnida</taxon>
        <taxon>Acari</taxon>
        <taxon>Parasitiformes</taxon>
        <taxon>Ixodida</taxon>
        <taxon>Ixodoidea</taxon>
        <taxon>Ixodidae</taxon>
        <taxon>Rhipicephalinae</taxon>
        <taxon>Dermacentor</taxon>
    </lineage>
</organism>
<reference evidence="1" key="1">
    <citation type="submission" date="2020-05" db="EMBL/GenBank/DDBJ databases">
        <title>Large-scale comparative analyses of tick genomes elucidate their genetic diversity and vector capacities.</title>
        <authorList>
            <person name="Jia N."/>
            <person name="Wang J."/>
            <person name="Shi W."/>
            <person name="Du L."/>
            <person name="Sun Y."/>
            <person name="Zhan W."/>
            <person name="Jiang J."/>
            <person name="Wang Q."/>
            <person name="Zhang B."/>
            <person name="Ji P."/>
            <person name="Sakyi L.B."/>
            <person name="Cui X."/>
            <person name="Yuan T."/>
            <person name="Jiang B."/>
            <person name="Yang W."/>
            <person name="Lam T.T.-Y."/>
            <person name="Chang Q."/>
            <person name="Ding S."/>
            <person name="Wang X."/>
            <person name="Zhu J."/>
            <person name="Ruan X."/>
            <person name="Zhao L."/>
            <person name="Wei J."/>
            <person name="Que T."/>
            <person name="Du C."/>
            <person name="Cheng J."/>
            <person name="Dai P."/>
            <person name="Han X."/>
            <person name="Huang E."/>
            <person name="Gao Y."/>
            <person name="Liu J."/>
            <person name="Shao H."/>
            <person name="Ye R."/>
            <person name="Li L."/>
            <person name="Wei W."/>
            <person name="Wang X."/>
            <person name="Wang C."/>
            <person name="Yang T."/>
            <person name="Huo Q."/>
            <person name="Li W."/>
            <person name="Guo W."/>
            <person name="Chen H."/>
            <person name="Zhou L."/>
            <person name="Ni X."/>
            <person name="Tian J."/>
            <person name="Zhou Y."/>
            <person name="Sheng Y."/>
            <person name="Liu T."/>
            <person name="Pan Y."/>
            <person name="Xia L."/>
            <person name="Li J."/>
            <person name="Zhao F."/>
            <person name="Cao W."/>
        </authorList>
    </citation>
    <scope>NUCLEOTIDE SEQUENCE</scope>
    <source>
        <strain evidence="1">Dsil-2018</strain>
    </source>
</reference>
<gene>
    <name evidence="1" type="ORF">HPB49_018695</name>
</gene>
<sequence>MSLSRTEVGKLVNELRHDLTEMRQSLERELRKEHREIKASLDFMNKAFEDMANQLKKVETENAELKAANSSLTSECALLRDKVTENELRISQLEQFSRNKNIEIKGVPMTQNEKLESVLAAIGNAVNEPVSESNIEVCHRLEACHTGRLKT</sequence>
<evidence type="ECO:0000313" key="2">
    <source>
        <dbReference type="Proteomes" id="UP000821865"/>
    </source>
</evidence>
<protein>
    <submittedName>
        <fullName evidence="1">Uncharacterized protein</fullName>
    </submittedName>
</protein>
<dbReference type="Proteomes" id="UP000821865">
    <property type="component" value="Chromosome 6"/>
</dbReference>
<comment type="caution">
    <text evidence="1">The sequence shown here is derived from an EMBL/GenBank/DDBJ whole genome shotgun (WGS) entry which is preliminary data.</text>
</comment>
<accession>A0ACB8CMB6</accession>
<evidence type="ECO:0000313" key="1">
    <source>
        <dbReference type="EMBL" id="KAH7945992.1"/>
    </source>
</evidence>
<proteinExistence type="predicted"/>
<keyword evidence="2" id="KW-1185">Reference proteome</keyword>
<dbReference type="EMBL" id="CM023475">
    <property type="protein sequence ID" value="KAH7945992.1"/>
    <property type="molecule type" value="Genomic_DNA"/>
</dbReference>
<name>A0ACB8CMB6_DERSI</name>